<organism evidence="1">
    <name type="scientific">Rhizophora mucronata</name>
    <name type="common">Asiatic mangrove</name>
    <dbReference type="NCBI Taxonomy" id="61149"/>
    <lineage>
        <taxon>Eukaryota</taxon>
        <taxon>Viridiplantae</taxon>
        <taxon>Streptophyta</taxon>
        <taxon>Embryophyta</taxon>
        <taxon>Tracheophyta</taxon>
        <taxon>Spermatophyta</taxon>
        <taxon>Magnoliopsida</taxon>
        <taxon>eudicotyledons</taxon>
        <taxon>Gunneridae</taxon>
        <taxon>Pentapetalae</taxon>
        <taxon>rosids</taxon>
        <taxon>fabids</taxon>
        <taxon>Malpighiales</taxon>
        <taxon>Rhizophoraceae</taxon>
        <taxon>Rhizophora</taxon>
    </lineage>
</organism>
<proteinExistence type="predicted"/>
<accession>A0A2P2KG07</accession>
<reference evidence="1" key="1">
    <citation type="submission" date="2018-02" db="EMBL/GenBank/DDBJ databases">
        <title>Rhizophora mucronata_Transcriptome.</title>
        <authorList>
            <person name="Meera S.P."/>
            <person name="Sreeshan A."/>
            <person name="Augustine A."/>
        </authorList>
    </citation>
    <scope>NUCLEOTIDE SEQUENCE</scope>
    <source>
        <tissue evidence="1">Leaf</tissue>
    </source>
</reference>
<dbReference type="EMBL" id="GGEC01024156">
    <property type="protein sequence ID" value="MBX04640.1"/>
    <property type="molecule type" value="Transcribed_RNA"/>
</dbReference>
<name>A0A2P2KG07_RHIMU</name>
<protein>
    <submittedName>
        <fullName evidence="1">Uncharacterized protein</fullName>
    </submittedName>
</protein>
<evidence type="ECO:0000313" key="1">
    <source>
        <dbReference type="EMBL" id="MBX04640.1"/>
    </source>
</evidence>
<sequence>MLALMTMNEQKSNIFSFSDKIRQVPE</sequence>
<dbReference type="AlphaFoldDB" id="A0A2P2KG07"/>